<dbReference type="PANTHER" id="PTHR31449">
    <property type="entry name" value="UPF0598 PROTEIN C8ORF82"/>
    <property type="match status" value="1"/>
</dbReference>
<organism evidence="1 2">
    <name type="scientific">Leptospira interrogans serovar Manilae</name>
    <dbReference type="NCBI Taxonomy" id="214675"/>
    <lineage>
        <taxon>Bacteria</taxon>
        <taxon>Pseudomonadati</taxon>
        <taxon>Spirochaetota</taxon>
        <taxon>Spirochaetia</taxon>
        <taxon>Leptospirales</taxon>
        <taxon>Leptospiraceae</taxon>
        <taxon>Leptospira</taxon>
    </lineage>
</organism>
<dbReference type="AlphaFoldDB" id="A0AAQ1P028"/>
<comment type="caution">
    <text evidence="1">The sequence shown here is derived from an EMBL/GenBank/DDBJ whole genome shotgun (WGS) entry which is preliminary data.</text>
</comment>
<accession>A0AAQ1P028</accession>
<proteinExistence type="predicted"/>
<dbReference type="EMBL" id="OEJX01000028">
    <property type="protein sequence ID" value="SOR61843.1"/>
    <property type="molecule type" value="Genomic_DNA"/>
</dbReference>
<reference evidence="1 2" key="1">
    <citation type="submission" date="2017-11" db="EMBL/GenBank/DDBJ databases">
        <authorList>
            <person name="Lechat P."/>
        </authorList>
    </citation>
    <scope>NUCLEOTIDE SEQUENCE [LARGE SCALE GENOMIC DNA]</scope>
    <source>
        <strain evidence="1">L495</strain>
    </source>
</reference>
<dbReference type="PANTHER" id="PTHR31449:SF3">
    <property type="entry name" value="UPF0598 PROTEIN C8ORF82"/>
    <property type="match status" value="1"/>
</dbReference>
<sequence>MCQASPGFEPGIKLLQSHALPLGHDAVIGYNFKRKISVNRKVFMKQRRIYFYRLDGRGKLYHDSSELKDPEFLDFFISRIRKNDTGEYLEFPYLSICNGEWNFIQPTTTIFVFRKLENDRLFYSPGLSVSFQPENLKVFQESIAHPAPLLGEWGSFSSELLLDFSKQIFQRKDLLIFEYLGKEFSISKEK</sequence>
<dbReference type="InterPro" id="IPR028108">
    <property type="entry name" value="DUF4505"/>
</dbReference>
<evidence type="ECO:0000313" key="1">
    <source>
        <dbReference type="EMBL" id="SOR61843.1"/>
    </source>
</evidence>
<evidence type="ECO:0000313" key="2">
    <source>
        <dbReference type="Proteomes" id="UP000234460"/>
    </source>
</evidence>
<gene>
    <name evidence="1" type="ORF">LMANV2_340050</name>
</gene>
<dbReference type="Proteomes" id="UP000234460">
    <property type="component" value="Chromosome LMANV2"/>
</dbReference>
<dbReference type="Pfam" id="PF14956">
    <property type="entry name" value="DUF4505"/>
    <property type="match status" value="1"/>
</dbReference>
<name>A0AAQ1P028_LEPIR</name>
<evidence type="ECO:0008006" key="3">
    <source>
        <dbReference type="Google" id="ProtNLM"/>
    </source>
</evidence>
<protein>
    <recommendedName>
        <fullName evidence="3">DUF4505 domain-containing protein</fullName>
    </recommendedName>
</protein>